<dbReference type="RefSeq" id="WP_067356177.1">
    <property type="nucleotide sequence ID" value="NZ_LJSN01000002.1"/>
</dbReference>
<comment type="caution">
    <text evidence="2">The sequence shown here is derived from an EMBL/GenBank/DDBJ whole genome shotgun (WGS) entry which is preliminary data.</text>
</comment>
<feature type="domain" description="Carrier" evidence="1">
    <location>
        <begin position="8"/>
        <end position="72"/>
    </location>
</feature>
<dbReference type="SUPFAM" id="SSF47336">
    <property type="entry name" value="ACP-like"/>
    <property type="match status" value="1"/>
</dbReference>
<evidence type="ECO:0000313" key="2">
    <source>
        <dbReference type="EMBL" id="PNE40371.1"/>
    </source>
</evidence>
<dbReference type="Proteomes" id="UP000236047">
    <property type="component" value="Unassembled WGS sequence"/>
</dbReference>
<dbReference type="EMBL" id="LJSN01000002">
    <property type="protein sequence ID" value="PNE40371.1"/>
    <property type="molecule type" value="Genomic_DNA"/>
</dbReference>
<gene>
    <name evidence="2" type="ORF">AOB60_05260</name>
</gene>
<evidence type="ECO:0000259" key="1">
    <source>
        <dbReference type="Pfam" id="PF00550"/>
    </source>
</evidence>
<keyword evidence="3" id="KW-1185">Reference proteome</keyword>
<dbReference type="AlphaFoldDB" id="A0A2N8PH76"/>
<sequence>MDPVYDHLVTILTDKFEVDAKEIRPDITLAALELDSLAVVELYVTLQEHWGVPLDEDDSAAELTLEQVAQAVTTQLSADGAPADRGGAPR</sequence>
<reference evidence="3" key="1">
    <citation type="submission" date="2015-09" db="EMBL/GenBank/DDBJ databases">
        <authorList>
            <person name="Graham D.E."/>
            <person name="Mahan K.M."/>
            <person name="Klingeman D.M."/>
            <person name="Fida T."/>
            <person name="Giannone R.J."/>
            <person name="Hettich R.L."/>
            <person name="Parry R.J."/>
            <person name="Spain J.C."/>
        </authorList>
    </citation>
    <scope>NUCLEOTIDE SEQUENCE [LARGE SCALE GENOMIC DNA]</scope>
    <source>
        <strain evidence="3">JCM 4701</strain>
    </source>
</reference>
<dbReference type="Gene3D" id="1.10.1200.10">
    <property type="entry name" value="ACP-like"/>
    <property type="match status" value="1"/>
</dbReference>
<organism evidence="2 3">
    <name type="scientific">Streptomyces noursei</name>
    <name type="common">Streptomyces albulus</name>
    <dbReference type="NCBI Taxonomy" id="1971"/>
    <lineage>
        <taxon>Bacteria</taxon>
        <taxon>Bacillati</taxon>
        <taxon>Actinomycetota</taxon>
        <taxon>Actinomycetes</taxon>
        <taxon>Kitasatosporales</taxon>
        <taxon>Streptomycetaceae</taxon>
        <taxon>Streptomyces</taxon>
    </lineage>
</organism>
<accession>A0A2N8PH76</accession>
<name>A0A2N8PH76_STRNR</name>
<evidence type="ECO:0000313" key="3">
    <source>
        <dbReference type="Proteomes" id="UP000236047"/>
    </source>
</evidence>
<dbReference type="InterPro" id="IPR009081">
    <property type="entry name" value="PP-bd_ACP"/>
</dbReference>
<dbReference type="Pfam" id="PF00550">
    <property type="entry name" value="PP-binding"/>
    <property type="match status" value="1"/>
</dbReference>
<proteinExistence type="predicted"/>
<dbReference type="InterPro" id="IPR036736">
    <property type="entry name" value="ACP-like_sf"/>
</dbReference>
<protein>
    <submittedName>
        <fullName evidence="2">Acyl carrier protein</fullName>
    </submittedName>
</protein>